<proteinExistence type="predicted"/>
<evidence type="ECO:0000313" key="2">
    <source>
        <dbReference type="Proteomes" id="UP001250698"/>
    </source>
</evidence>
<dbReference type="RefSeq" id="WP_315999124.1">
    <property type="nucleotide sequence ID" value="NZ_JAWDJT010000010.1"/>
</dbReference>
<gene>
    <name evidence="1" type="ORF">ROI90_14755</name>
</gene>
<keyword evidence="2" id="KW-1185">Reference proteome</keyword>
<reference evidence="1 2" key="1">
    <citation type="submission" date="2023-10" db="EMBL/GenBank/DDBJ databases">
        <title>Hymenobacter endophyticus sp. nov., an isolate from the leaf tissues of wheat.</title>
        <authorList>
            <person name="Dai Y."/>
        </authorList>
    </citation>
    <scope>NUCLEOTIDE SEQUENCE [LARGE SCALE GENOMIC DNA]</scope>
    <source>
        <strain evidence="1 2">ZK17L-C2</strain>
    </source>
</reference>
<protein>
    <submittedName>
        <fullName evidence="1">Uncharacterized protein</fullName>
    </submittedName>
</protein>
<organism evidence="1 2">
    <name type="scientific">Hymenobacter endophyticus</name>
    <dbReference type="NCBI Taxonomy" id="3076335"/>
    <lineage>
        <taxon>Bacteria</taxon>
        <taxon>Pseudomonadati</taxon>
        <taxon>Bacteroidota</taxon>
        <taxon>Cytophagia</taxon>
        <taxon>Cytophagales</taxon>
        <taxon>Hymenobacteraceae</taxon>
        <taxon>Hymenobacter</taxon>
    </lineage>
</organism>
<sequence length="116" mass="13196">MVDVSIQDNEVHFKVRGLHKLWAFKSQLQIPRGHITGARQDAEVLKGWWKGWRMPGTHIPGLLAAGTFLHEDKRIFWDVHNADKAIIIDLEHDEYNQLIIEVEDPAAVVALLTTPA</sequence>
<dbReference type="EMBL" id="JAWDJT010000010">
    <property type="protein sequence ID" value="MDU0371664.1"/>
    <property type="molecule type" value="Genomic_DNA"/>
</dbReference>
<evidence type="ECO:0000313" key="1">
    <source>
        <dbReference type="EMBL" id="MDU0371664.1"/>
    </source>
</evidence>
<accession>A0ABU3TJW4</accession>
<dbReference type="Proteomes" id="UP001250698">
    <property type="component" value="Unassembled WGS sequence"/>
</dbReference>
<comment type="caution">
    <text evidence="1">The sequence shown here is derived from an EMBL/GenBank/DDBJ whole genome shotgun (WGS) entry which is preliminary data.</text>
</comment>
<name>A0ABU3TJW4_9BACT</name>